<sequence length="152" mass="15728">MRKILAAAATLGLAGLGAIVPATGAQAATACDNAWHNARSGYFYAYSGYNCSGYIGSTDSWDSDYGNSSGPFQGGDTNTASSILHKGTSGMAVQVFNGTGQDWGGGHTCIKKSEYYMSSLAGHTFTSGAGVNNGISSHRWVWNSSCGKFLNS</sequence>
<gene>
    <name evidence="2" type="ORF">G3I46_34935</name>
</gene>
<evidence type="ECO:0008006" key="4">
    <source>
        <dbReference type="Google" id="ProtNLM"/>
    </source>
</evidence>
<evidence type="ECO:0000313" key="3">
    <source>
        <dbReference type="Proteomes" id="UP000469545"/>
    </source>
</evidence>
<evidence type="ECO:0000256" key="1">
    <source>
        <dbReference type="SAM" id="SignalP"/>
    </source>
</evidence>
<organism evidence="2 3">
    <name type="scientific">Streptomyces coelicoflavus</name>
    <dbReference type="NCBI Taxonomy" id="285562"/>
    <lineage>
        <taxon>Bacteria</taxon>
        <taxon>Bacillati</taxon>
        <taxon>Actinomycetota</taxon>
        <taxon>Actinomycetes</taxon>
        <taxon>Kitasatosporales</taxon>
        <taxon>Streptomycetaceae</taxon>
        <taxon>Streptomyces</taxon>
    </lineage>
</organism>
<dbReference type="EMBL" id="JAAGMB010000809">
    <property type="protein sequence ID" value="NEB21635.1"/>
    <property type="molecule type" value="Genomic_DNA"/>
</dbReference>
<feature type="chain" id="PRO_5026716150" description="Peptidase inhibitor family I36 protein" evidence="1">
    <location>
        <begin position="28"/>
        <end position="152"/>
    </location>
</feature>
<feature type="signal peptide" evidence="1">
    <location>
        <begin position="1"/>
        <end position="27"/>
    </location>
</feature>
<name>A0A6N9UV89_9ACTN</name>
<accession>A0A6N9UV89</accession>
<dbReference type="PROSITE" id="PS51257">
    <property type="entry name" value="PROKAR_LIPOPROTEIN"/>
    <property type="match status" value="1"/>
</dbReference>
<proteinExistence type="predicted"/>
<dbReference type="AlphaFoldDB" id="A0A6N9UV89"/>
<reference evidence="2 3" key="1">
    <citation type="submission" date="2020-01" db="EMBL/GenBank/DDBJ databases">
        <title>Insect and environment-associated Actinomycetes.</title>
        <authorList>
            <person name="Currrie C."/>
            <person name="Chevrette M."/>
            <person name="Carlson C."/>
            <person name="Stubbendieck R."/>
            <person name="Wendt-Pienkowski E."/>
        </authorList>
    </citation>
    <scope>NUCLEOTIDE SEQUENCE [LARGE SCALE GENOMIC DNA]</scope>
    <source>
        <strain evidence="2 3">SID14172</strain>
    </source>
</reference>
<dbReference type="Proteomes" id="UP000469545">
    <property type="component" value="Unassembled WGS sequence"/>
</dbReference>
<evidence type="ECO:0000313" key="2">
    <source>
        <dbReference type="EMBL" id="NEB21635.1"/>
    </source>
</evidence>
<protein>
    <recommendedName>
        <fullName evidence="4">Peptidase inhibitor family I36 protein</fullName>
    </recommendedName>
</protein>
<keyword evidence="1" id="KW-0732">Signal</keyword>
<keyword evidence="3" id="KW-1185">Reference proteome</keyword>
<comment type="caution">
    <text evidence="2">The sequence shown here is derived from an EMBL/GenBank/DDBJ whole genome shotgun (WGS) entry which is preliminary data.</text>
</comment>
<dbReference type="RefSeq" id="WP_054099300.1">
    <property type="nucleotide sequence ID" value="NZ_JAAGMB010000809.1"/>
</dbReference>